<feature type="transmembrane region" description="Helical" evidence="6">
    <location>
        <begin position="427"/>
        <end position="447"/>
    </location>
</feature>
<keyword evidence="4 6" id="KW-1133">Transmembrane helix</keyword>
<evidence type="ECO:0000256" key="1">
    <source>
        <dbReference type="ARBA" id="ARBA00004651"/>
    </source>
</evidence>
<dbReference type="RefSeq" id="WP_072873656.1">
    <property type="nucleotide sequence ID" value="NZ_FRAF01000008.1"/>
</dbReference>
<keyword evidence="8" id="KW-1185">Reference proteome</keyword>
<feature type="transmembrane region" description="Helical" evidence="6">
    <location>
        <begin position="130"/>
        <end position="149"/>
    </location>
</feature>
<dbReference type="PIRSF" id="PIRSF038958">
    <property type="entry name" value="PG_synth_SpoVB"/>
    <property type="match status" value="1"/>
</dbReference>
<keyword evidence="2" id="KW-1003">Cell membrane</keyword>
<keyword evidence="5 6" id="KW-0472">Membrane</keyword>
<dbReference type="OrthoDB" id="9775950at2"/>
<feature type="transmembrane region" description="Helical" evidence="6">
    <location>
        <begin position="12"/>
        <end position="37"/>
    </location>
</feature>
<accession>A0A1M6PKF1</accession>
<feature type="transmembrane region" description="Helical" evidence="6">
    <location>
        <begin position="337"/>
        <end position="357"/>
    </location>
</feature>
<gene>
    <name evidence="7" type="ORF">SAMN05443507_10859</name>
</gene>
<feature type="transmembrane region" description="Helical" evidence="6">
    <location>
        <begin position="197"/>
        <end position="221"/>
    </location>
</feature>
<feature type="transmembrane region" description="Helical" evidence="6">
    <location>
        <begin position="369"/>
        <end position="390"/>
    </location>
</feature>
<feature type="transmembrane region" description="Helical" evidence="6">
    <location>
        <begin position="459"/>
        <end position="477"/>
    </location>
</feature>
<evidence type="ECO:0000256" key="4">
    <source>
        <dbReference type="ARBA" id="ARBA00022989"/>
    </source>
</evidence>
<dbReference type="InterPro" id="IPR002797">
    <property type="entry name" value="Polysacc_synth"/>
</dbReference>
<evidence type="ECO:0000256" key="3">
    <source>
        <dbReference type="ARBA" id="ARBA00022692"/>
    </source>
</evidence>
<feature type="transmembrane region" description="Helical" evidence="6">
    <location>
        <begin position="295"/>
        <end position="316"/>
    </location>
</feature>
<evidence type="ECO:0000256" key="5">
    <source>
        <dbReference type="ARBA" id="ARBA00023136"/>
    </source>
</evidence>
<reference evidence="8" key="1">
    <citation type="submission" date="2016-11" db="EMBL/GenBank/DDBJ databases">
        <authorList>
            <person name="Varghese N."/>
            <person name="Submissions S."/>
        </authorList>
    </citation>
    <scope>NUCLEOTIDE SEQUENCE [LARGE SCALE GENOMIC DNA]</scope>
    <source>
        <strain evidence="8">USBA-503</strain>
    </source>
</reference>
<dbReference type="STRING" id="1830138.SAMN05443507_10859"/>
<name>A0A1M6PKF1_9BACL</name>
<dbReference type="Proteomes" id="UP000184016">
    <property type="component" value="Unassembled WGS sequence"/>
</dbReference>
<sequence length="552" mass="60752">MDPTKATNVARGASIYVICVGIAKFLGIIYIIPLTYLLGNVGLGLYNNAYAMFTIFQQLALAGFPLAMSKLISERLAIKRYGEAEQYYRVAMRTIIPLGIIAFLLMWFLAPALSGLTAVQDSGEAARYMVPSFRALAFALLFIPFMSGYRGYLQGFQQLEMPAYSQTVEQIFRVLWMVTATYYLMRVRHESYVFGSASATFGATVGAAAGALLLALAVRPIRREYKPLASFSNQSDWQALRTLYKVALPISLGGLVVPISNLADSFTVQNLLIAAHDSFREAAAQYGILTRQALYLIQLPLTFAYAIGVSILPAVSSAKAKKDQSALQRTVSSTVRGMFLMTFPAAAVLLVLARPLSATLSGDFDGAPIISAVSFMAIFSSLELISTYILQGLGNFYRPVRNMFLGVFVKIMFNILLIPTFHSVMGAAIATTIGYIFSSTLNVLAVKKYGQVKFSLFRYSIRFLLPTLPTAAVLWITRAVTHWFLHDLMIRSVRITSAVELLLAVGAGGWVYIYLLLKLGIVREKELEALPGIGRRLAIIARRMYPEHASAR</sequence>
<feature type="transmembrane region" description="Helical" evidence="6">
    <location>
        <begin position="90"/>
        <end position="110"/>
    </location>
</feature>
<dbReference type="PANTHER" id="PTHR30250:SF21">
    <property type="entry name" value="LIPID II FLIPPASE MURJ"/>
    <property type="match status" value="1"/>
</dbReference>
<dbReference type="PANTHER" id="PTHR30250">
    <property type="entry name" value="PST FAMILY PREDICTED COLANIC ACID TRANSPORTER"/>
    <property type="match status" value="1"/>
</dbReference>
<evidence type="ECO:0000313" key="8">
    <source>
        <dbReference type="Proteomes" id="UP000184016"/>
    </source>
</evidence>
<feature type="transmembrane region" description="Helical" evidence="6">
    <location>
        <begin position="497"/>
        <end position="517"/>
    </location>
</feature>
<evidence type="ECO:0000313" key="7">
    <source>
        <dbReference type="EMBL" id="SHK08398.1"/>
    </source>
</evidence>
<proteinExistence type="predicted"/>
<dbReference type="AlphaFoldDB" id="A0A1M6PKF1"/>
<feature type="transmembrane region" description="Helical" evidence="6">
    <location>
        <begin position="402"/>
        <end position="421"/>
    </location>
</feature>
<comment type="subcellular location">
    <subcellularLocation>
        <location evidence="1">Cell membrane</location>
        <topology evidence="1">Multi-pass membrane protein</topology>
    </subcellularLocation>
</comment>
<keyword evidence="3 6" id="KW-0812">Transmembrane</keyword>
<dbReference type="CDD" id="cd13124">
    <property type="entry name" value="MATE_SpoVB_like"/>
    <property type="match status" value="1"/>
</dbReference>
<evidence type="ECO:0000256" key="2">
    <source>
        <dbReference type="ARBA" id="ARBA00022475"/>
    </source>
</evidence>
<dbReference type="InterPro" id="IPR050833">
    <property type="entry name" value="Poly_Biosynth_Transport"/>
</dbReference>
<protein>
    <submittedName>
        <fullName evidence="7">Polysaccharide transporter, PST family</fullName>
    </submittedName>
</protein>
<dbReference type="EMBL" id="FRAF01000008">
    <property type="protein sequence ID" value="SHK08398.1"/>
    <property type="molecule type" value="Genomic_DNA"/>
</dbReference>
<feature type="transmembrane region" description="Helical" evidence="6">
    <location>
        <begin position="49"/>
        <end position="69"/>
    </location>
</feature>
<dbReference type="GO" id="GO:0005886">
    <property type="term" value="C:plasma membrane"/>
    <property type="evidence" value="ECO:0007669"/>
    <property type="project" value="UniProtKB-SubCell"/>
</dbReference>
<dbReference type="InterPro" id="IPR024923">
    <property type="entry name" value="PG_synth_SpoVB"/>
</dbReference>
<dbReference type="Pfam" id="PF01943">
    <property type="entry name" value="Polysacc_synt"/>
    <property type="match status" value="1"/>
</dbReference>
<evidence type="ECO:0000256" key="6">
    <source>
        <dbReference type="SAM" id="Phobius"/>
    </source>
</evidence>
<organism evidence="7 8">
    <name type="scientific">Alicyclobacillus tolerans</name>
    <dbReference type="NCBI Taxonomy" id="90970"/>
    <lineage>
        <taxon>Bacteria</taxon>
        <taxon>Bacillati</taxon>
        <taxon>Bacillota</taxon>
        <taxon>Bacilli</taxon>
        <taxon>Bacillales</taxon>
        <taxon>Alicyclobacillaceae</taxon>
        <taxon>Alicyclobacillus</taxon>
    </lineage>
</organism>